<keyword evidence="9" id="KW-0677">Repeat</keyword>
<dbReference type="PANTHER" id="PTHR31503:SF45">
    <property type="entry name" value="SODIUM_CALCIUM EXCHANGER NCL-LIKE"/>
    <property type="match status" value="1"/>
</dbReference>
<dbReference type="Pfam" id="PF01699">
    <property type="entry name" value="Na_Ca_ex"/>
    <property type="match status" value="1"/>
</dbReference>
<keyword evidence="16" id="KW-0739">Sodium transport</keyword>
<feature type="transmembrane region" description="Helical" evidence="17">
    <location>
        <begin position="25"/>
        <end position="47"/>
    </location>
</feature>
<evidence type="ECO:0000256" key="15">
    <source>
        <dbReference type="ARBA" id="ARBA00023136"/>
    </source>
</evidence>
<keyword evidence="15 17" id="KW-0472">Membrane</keyword>
<evidence type="ECO:0000256" key="1">
    <source>
        <dbReference type="ARBA" id="ARBA00004651"/>
    </source>
</evidence>
<dbReference type="GO" id="GO:0006814">
    <property type="term" value="P:sodium ion transport"/>
    <property type="evidence" value="ECO:0007669"/>
    <property type="project" value="UniProtKB-KW"/>
</dbReference>
<proteinExistence type="inferred from homology"/>
<keyword evidence="13" id="KW-0915">Sodium</keyword>
<comment type="similarity">
    <text evidence="2">Belongs to the Ca(2+):cation antiporter (CaCA) (TC 2.A.19) family.</text>
</comment>
<reference evidence="19 20" key="1">
    <citation type="submission" date="2019-09" db="EMBL/GenBank/DDBJ databases">
        <title>A chromosome-level genome assembly of the Chinese tupelo Nyssa sinensis.</title>
        <authorList>
            <person name="Yang X."/>
            <person name="Kang M."/>
            <person name="Yang Y."/>
            <person name="Xiong H."/>
            <person name="Wang M."/>
            <person name="Zhang Z."/>
            <person name="Wang Z."/>
            <person name="Wu H."/>
            <person name="Ma T."/>
            <person name="Liu J."/>
            <person name="Xi Z."/>
        </authorList>
    </citation>
    <scope>NUCLEOTIDE SEQUENCE [LARGE SCALE GENOMIC DNA]</scope>
    <source>
        <strain evidence="19">J267</strain>
        <tissue evidence="19">Leaf</tissue>
    </source>
</reference>
<keyword evidence="6" id="KW-0109">Calcium transport</keyword>
<protein>
    <recommendedName>
        <fullName evidence="18">EF-hand domain-containing protein</fullName>
    </recommendedName>
</protein>
<keyword evidence="5" id="KW-1003">Cell membrane</keyword>
<evidence type="ECO:0000256" key="2">
    <source>
        <dbReference type="ARBA" id="ARBA00008170"/>
    </source>
</evidence>
<evidence type="ECO:0000256" key="12">
    <source>
        <dbReference type="ARBA" id="ARBA00023016"/>
    </source>
</evidence>
<dbReference type="InterPro" id="IPR018247">
    <property type="entry name" value="EF_Hand_1_Ca_BS"/>
</dbReference>
<feature type="transmembrane region" description="Helical" evidence="17">
    <location>
        <begin position="312"/>
        <end position="331"/>
    </location>
</feature>
<keyword evidence="4" id="KW-0050">Antiport</keyword>
<evidence type="ECO:0000256" key="9">
    <source>
        <dbReference type="ARBA" id="ARBA00022737"/>
    </source>
</evidence>
<evidence type="ECO:0000256" key="10">
    <source>
        <dbReference type="ARBA" id="ARBA00022837"/>
    </source>
</evidence>
<name>A0A5J5A3C4_9ASTE</name>
<keyword evidence="8" id="KW-0479">Metal-binding</keyword>
<comment type="subcellular location">
    <subcellularLocation>
        <location evidence="1">Cell membrane</location>
        <topology evidence="1">Multi-pass membrane protein</topology>
    </subcellularLocation>
</comment>
<evidence type="ECO:0000256" key="8">
    <source>
        <dbReference type="ARBA" id="ARBA00022723"/>
    </source>
</evidence>
<keyword evidence="7 17" id="KW-0812">Transmembrane</keyword>
<evidence type="ECO:0000256" key="14">
    <source>
        <dbReference type="ARBA" id="ARBA00023065"/>
    </source>
</evidence>
<dbReference type="GO" id="GO:0015369">
    <property type="term" value="F:calcium:proton antiporter activity"/>
    <property type="evidence" value="ECO:0007669"/>
    <property type="project" value="TreeGrafter"/>
</dbReference>
<evidence type="ECO:0000313" key="20">
    <source>
        <dbReference type="Proteomes" id="UP000325577"/>
    </source>
</evidence>
<dbReference type="Proteomes" id="UP000325577">
    <property type="component" value="Linkage Group LG4"/>
</dbReference>
<keyword evidence="11 17" id="KW-1133">Transmembrane helix</keyword>
<feature type="domain" description="EF-hand" evidence="18">
    <location>
        <begin position="87"/>
        <end position="122"/>
    </location>
</feature>
<feature type="transmembrane region" description="Helical" evidence="17">
    <location>
        <begin position="283"/>
        <end position="306"/>
    </location>
</feature>
<dbReference type="InterPro" id="IPR004713">
    <property type="entry name" value="CaH_exchang"/>
</dbReference>
<dbReference type="EMBL" id="CM018047">
    <property type="protein sequence ID" value="KAA8524282.1"/>
    <property type="molecule type" value="Genomic_DNA"/>
</dbReference>
<feature type="transmembrane region" description="Helical" evidence="17">
    <location>
        <begin position="250"/>
        <end position="271"/>
    </location>
</feature>
<evidence type="ECO:0000256" key="7">
    <source>
        <dbReference type="ARBA" id="ARBA00022692"/>
    </source>
</evidence>
<evidence type="ECO:0000256" key="11">
    <source>
        <dbReference type="ARBA" id="ARBA00022989"/>
    </source>
</evidence>
<evidence type="ECO:0000259" key="18">
    <source>
        <dbReference type="PROSITE" id="PS50222"/>
    </source>
</evidence>
<dbReference type="SUPFAM" id="SSF47473">
    <property type="entry name" value="EF-hand"/>
    <property type="match status" value="1"/>
</dbReference>
<evidence type="ECO:0000256" key="6">
    <source>
        <dbReference type="ARBA" id="ARBA00022568"/>
    </source>
</evidence>
<evidence type="ECO:0000256" key="17">
    <source>
        <dbReference type="SAM" id="Phobius"/>
    </source>
</evidence>
<dbReference type="SMART" id="SM00054">
    <property type="entry name" value="EFh"/>
    <property type="match status" value="2"/>
</dbReference>
<evidence type="ECO:0000256" key="5">
    <source>
        <dbReference type="ARBA" id="ARBA00022475"/>
    </source>
</evidence>
<dbReference type="Gene3D" id="1.10.238.10">
    <property type="entry name" value="EF-hand"/>
    <property type="match status" value="1"/>
</dbReference>
<evidence type="ECO:0000256" key="13">
    <source>
        <dbReference type="ARBA" id="ARBA00023053"/>
    </source>
</evidence>
<dbReference type="OrthoDB" id="26525at2759"/>
<dbReference type="GO" id="GO:0005509">
    <property type="term" value="F:calcium ion binding"/>
    <property type="evidence" value="ECO:0007669"/>
    <property type="project" value="InterPro"/>
</dbReference>
<dbReference type="AlphaFoldDB" id="A0A5J5A3C4"/>
<dbReference type="GO" id="GO:0006874">
    <property type="term" value="P:intracellular calcium ion homeostasis"/>
    <property type="evidence" value="ECO:0007669"/>
    <property type="project" value="TreeGrafter"/>
</dbReference>
<dbReference type="InterPro" id="IPR011992">
    <property type="entry name" value="EF-hand-dom_pair"/>
</dbReference>
<feature type="transmembrane region" description="Helical" evidence="17">
    <location>
        <begin position="338"/>
        <end position="360"/>
    </location>
</feature>
<dbReference type="InterPro" id="IPR004837">
    <property type="entry name" value="NaCa_Exmemb"/>
</dbReference>
<keyword evidence="20" id="KW-1185">Reference proteome</keyword>
<feature type="transmembrane region" description="Helical" evidence="17">
    <location>
        <begin position="212"/>
        <end position="230"/>
    </location>
</feature>
<gene>
    <name evidence="19" type="ORF">F0562_010705</name>
</gene>
<accession>A0A5J5A3C4</accession>
<dbReference type="PROSITE" id="PS00018">
    <property type="entry name" value="EF_HAND_1"/>
    <property type="match status" value="1"/>
</dbReference>
<dbReference type="PROSITE" id="PS50222">
    <property type="entry name" value="EF_HAND_2"/>
    <property type="match status" value="1"/>
</dbReference>
<keyword evidence="14" id="KW-0406">Ion transport</keyword>
<keyword evidence="10" id="KW-0106">Calcium</keyword>
<evidence type="ECO:0000256" key="4">
    <source>
        <dbReference type="ARBA" id="ARBA00022449"/>
    </source>
</evidence>
<keyword evidence="12" id="KW-0346">Stress response</keyword>
<evidence type="ECO:0000313" key="19">
    <source>
        <dbReference type="EMBL" id="KAA8524282.1"/>
    </source>
</evidence>
<dbReference type="FunFam" id="1.20.1420.30:FF:000019">
    <property type="entry name" value="Sodium/calcium exchanger NCL2"/>
    <property type="match status" value="1"/>
</dbReference>
<dbReference type="GO" id="GO:0005886">
    <property type="term" value="C:plasma membrane"/>
    <property type="evidence" value="ECO:0007669"/>
    <property type="project" value="UniProtKB-SubCell"/>
</dbReference>
<dbReference type="CDD" id="cd00051">
    <property type="entry name" value="EFh"/>
    <property type="match status" value="1"/>
</dbReference>
<dbReference type="InterPro" id="IPR002048">
    <property type="entry name" value="EF_hand_dom"/>
</dbReference>
<dbReference type="Pfam" id="PF13499">
    <property type="entry name" value="EF-hand_7"/>
    <property type="match status" value="1"/>
</dbReference>
<evidence type="ECO:0000256" key="16">
    <source>
        <dbReference type="ARBA" id="ARBA00023201"/>
    </source>
</evidence>
<sequence>MVVSVVPLIIVQLPQVLHATSESRLAILISLVVSICLLFSYCLYQVFQPWIQKRRLALAKHKHLISGILKQLRMHATGRLLTDNGKPNEEVLQKLFSVLDVNSDGYLSAVELRAFIIGIQFEDINMDIDDAVEEVMRDVDRSHDFLIDMREFINGISKWLYKAKNSADNAFDGQSPNKFLSNFNLQTRKENSLLADESDEAVEGIENPKWNAFKAVLMLLLGTIIAAAFADPLVDAVDNFSTATSIPSFFVSFIVLPFASSSEVVSALIFASHKKQRTASLTFSEIFGSVTMSNVLSLPVFLGLVYFRHLTWNFSSEVLIILIVCIVMGAFASFRITFPLWTCLLAYVLYPLSLVLVYLLDYVVGWS</sequence>
<organism evidence="19 20">
    <name type="scientific">Nyssa sinensis</name>
    <dbReference type="NCBI Taxonomy" id="561372"/>
    <lineage>
        <taxon>Eukaryota</taxon>
        <taxon>Viridiplantae</taxon>
        <taxon>Streptophyta</taxon>
        <taxon>Embryophyta</taxon>
        <taxon>Tracheophyta</taxon>
        <taxon>Spermatophyta</taxon>
        <taxon>Magnoliopsida</taxon>
        <taxon>eudicotyledons</taxon>
        <taxon>Gunneridae</taxon>
        <taxon>Pentapetalae</taxon>
        <taxon>asterids</taxon>
        <taxon>Cornales</taxon>
        <taxon>Nyssaceae</taxon>
        <taxon>Nyssa</taxon>
    </lineage>
</organism>
<keyword evidence="3" id="KW-0813">Transport</keyword>
<dbReference type="PANTHER" id="PTHR31503">
    <property type="entry name" value="VACUOLAR CALCIUM ION TRANSPORTER"/>
    <property type="match status" value="1"/>
</dbReference>
<evidence type="ECO:0000256" key="3">
    <source>
        <dbReference type="ARBA" id="ARBA00022448"/>
    </source>
</evidence>